<dbReference type="InterPro" id="IPR011042">
    <property type="entry name" value="6-blade_b-propeller_TolB-like"/>
</dbReference>
<dbReference type="PANTHER" id="PTHR43253:SF1">
    <property type="entry name" value="TRICORN PROTEASE HOMOLOG 2-RELATED"/>
    <property type="match status" value="1"/>
</dbReference>
<dbReference type="InterPro" id="IPR012393">
    <property type="entry name" value="Tricorn_protease"/>
</dbReference>
<organism evidence="13 14">
    <name type="scientific">Catalinimonas alkaloidigena</name>
    <dbReference type="NCBI Taxonomy" id="1075417"/>
    <lineage>
        <taxon>Bacteria</taxon>
        <taxon>Pseudomonadati</taxon>
        <taxon>Bacteroidota</taxon>
        <taxon>Cytophagia</taxon>
        <taxon>Cytophagales</taxon>
        <taxon>Catalimonadaceae</taxon>
        <taxon>Catalinimonas</taxon>
    </lineage>
</organism>
<feature type="chain" id="PRO_5011540772" description="Tricorn protease homolog" evidence="11">
    <location>
        <begin position="17"/>
        <end position="1055"/>
    </location>
</feature>
<keyword evidence="5 7" id="KW-0378">Hydrolase</keyword>
<evidence type="ECO:0000256" key="1">
    <source>
        <dbReference type="ARBA" id="ARBA00004496"/>
    </source>
</evidence>
<evidence type="ECO:0000256" key="5">
    <source>
        <dbReference type="ARBA" id="ARBA00022801"/>
    </source>
</evidence>
<dbReference type="GO" id="GO:0005737">
    <property type="term" value="C:cytoplasm"/>
    <property type="evidence" value="ECO:0007669"/>
    <property type="project" value="UniProtKB-SubCell"/>
</dbReference>
<dbReference type="PIRSF" id="PIRSF036421">
    <property type="entry name" value="Tricorn_protease"/>
    <property type="match status" value="1"/>
</dbReference>
<dbReference type="OrthoDB" id="9815657at2"/>
<evidence type="ECO:0000256" key="11">
    <source>
        <dbReference type="SAM" id="SignalP"/>
    </source>
</evidence>
<name>A0A1G9A4G6_9BACT</name>
<keyword evidence="11" id="KW-0732">Signal</keyword>
<dbReference type="EMBL" id="FNFO01000002">
    <property type="protein sequence ID" value="SDK21485.1"/>
    <property type="molecule type" value="Genomic_DNA"/>
</dbReference>
<dbReference type="SMART" id="SM00245">
    <property type="entry name" value="TSPc"/>
    <property type="match status" value="1"/>
</dbReference>
<feature type="site" description="Transition state stabilizer; via amide nitrogen" evidence="9">
    <location>
        <position position="963"/>
    </location>
</feature>
<evidence type="ECO:0000313" key="14">
    <source>
        <dbReference type="Proteomes" id="UP000198510"/>
    </source>
</evidence>
<dbReference type="RefSeq" id="WP_089679597.1">
    <property type="nucleotide sequence ID" value="NZ_FNFO01000002.1"/>
</dbReference>
<gene>
    <name evidence="13" type="ORF">SAMN05421823_102161</name>
</gene>
<dbReference type="SUPFAM" id="SSF50156">
    <property type="entry name" value="PDZ domain-like"/>
    <property type="match status" value="1"/>
</dbReference>
<dbReference type="GO" id="GO:0006508">
    <property type="term" value="P:proteolysis"/>
    <property type="evidence" value="ECO:0007669"/>
    <property type="project" value="UniProtKB-UniRule"/>
</dbReference>
<dbReference type="Pfam" id="PF26550">
    <property type="entry name" value="Tricorn_2nd"/>
    <property type="match status" value="1"/>
</dbReference>
<feature type="active site" description="Charge relay system" evidence="8">
    <location>
        <position position="740"/>
    </location>
</feature>
<comment type="similarity">
    <text evidence="2 7">Belongs to the peptidase S41B family.</text>
</comment>
<evidence type="ECO:0000256" key="2">
    <source>
        <dbReference type="ARBA" id="ARBA00008524"/>
    </source>
</evidence>
<keyword evidence="6 7" id="KW-0720">Serine protease</keyword>
<dbReference type="AlphaFoldDB" id="A0A1G9A4G6"/>
<dbReference type="InterPro" id="IPR028204">
    <property type="entry name" value="Tricorn_C1"/>
</dbReference>
<dbReference type="InterPro" id="IPR029045">
    <property type="entry name" value="ClpP/crotonase-like_dom_sf"/>
</dbReference>
<accession>A0A1G9A4G6</accession>
<protein>
    <recommendedName>
        <fullName evidence="7">Tricorn protease homolog</fullName>
        <ecNumber evidence="7">3.4.21.-</ecNumber>
    </recommendedName>
</protein>
<comment type="function">
    <text evidence="7">Degrades oligopeptides.</text>
</comment>
<dbReference type="PANTHER" id="PTHR43253">
    <property type="entry name" value="TRICORN PROTEASE HOMOLOG 2-RELATED"/>
    <property type="match status" value="1"/>
</dbReference>
<evidence type="ECO:0000313" key="13">
    <source>
        <dbReference type="EMBL" id="SDK21485.1"/>
    </source>
</evidence>
<sequence length="1055" mass="119975">MKKLFLLCLLPLLAHAQSDVRFISSPTLSPDGQTLYFSYAGDLWRMRAGEPMATRLTGMDGQETNARVSPDGQWLAFSGSPSGNQDLYVMPTAGGPIRQLTFHEADDELNSWSWDSKTLYFTSDRMSRQAGFRVAVEGGTPTPVFTHYFNNAHDLHEHPTSGELFFNDTWESSYFTYRQGYHGPYNPDIQSYNPKTGAYKKYTTYDGKDFWPTIDRNGTLYFVSTEGNGTYNLYTWANNQPKRLTNFDSPVREPQVSADGTKVVFEKDYQLWLYDTQAGTARQVPVQAPQYNPLPQAQDFDVKGEISDFDVSPDNQKLAFVSRGELFVSDVEGKFIRQLRTNPTERVEEVKWLDDNRTLLFSQTADGYPNWFTMAADGSGTPQQRTQDTQSNRLISLNPARTQAVYLSGRNEVRLMNLKNFTSKTLVNDELWGFYNPVPRFSPDGAYVAFTAYRDFEQDIFVHHLATGETHNLTQTGVSESAPFWSPDGRSLFFDGNLTQPNYPMGAGEVHIYQMMLHPYDAPYRSDELARLFTAETPAQDNGKAKKKKKDADAQPEPKAPPVTIDFREPMERLHQRGPEFGSQADPYVIEQDGQLVLFYVSDHAEGNRTLWKTVIAPFDENKTSQVTGLDNVGSYALAGAKGSYYLLTNGKLYTLNTKEGKVEPITLSYHFARNLENEFQQMFYELWAGLEENYYAENFHGADWRAVRDRYATYLPDVASRADLRRLITDMLGELNSSHLGFSSSGDEEKPFYQTKTATVGLVFDHENPYRVQALVTEGPALQTDSTGTAKNIRPGDVLTHVNGVAVAPDRNRESYFTAPTLDQEMVLTFSRSGRSHDVKLHPESYYAFRDRLYEEWIDSNQRYVDQHSDERIAYIHMKNMGQGELERFMREMVSEGYRKDALILDLRYNTGGNVHDKVLQFLSRRPYLRWKYREGQPTPQPNFAMADKPIILLTNEQSLSDAEVTAAGFKALQLGKIVGTDTYHWIIFTSGKGLVDGSFYRLPSWGTYSLDGKDLEATGVQPDVEVPETFADRQQGKQPQLDRAIQEIKSMWK</sequence>
<dbReference type="STRING" id="1075417.SAMN05421823_102161"/>
<dbReference type="Pfam" id="PF14684">
    <property type="entry name" value="Tricorn_C1"/>
    <property type="match status" value="1"/>
</dbReference>
<dbReference type="Gene3D" id="3.30.750.44">
    <property type="match status" value="1"/>
</dbReference>
<dbReference type="CDD" id="cd07562">
    <property type="entry name" value="Peptidase_S41_TRI"/>
    <property type="match status" value="1"/>
</dbReference>
<feature type="region of interest" description="Disordered" evidence="10">
    <location>
        <begin position="536"/>
        <end position="564"/>
    </location>
</feature>
<dbReference type="Proteomes" id="UP000198510">
    <property type="component" value="Unassembled WGS sequence"/>
</dbReference>
<dbReference type="Pfam" id="PF26549">
    <property type="entry name" value="Tricorn_N"/>
    <property type="match status" value="1"/>
</dbReference>
<proteinExistence type="inferred from homology"/>
<feature type="active site" description="Nucleophile" evidence="8">
    <location>
        <position position="962"/>
    </location>
</feature>
<evidence type="ECO:0000256" key="4">
    <source>
        <dbReference type="ARBA" id="ARBA00022670"/>
    </source>
</evidence>
<comment type="subcellular location">
    <subcellularLocation>
        <location evidence="1 7">Cytoplasm</location>
    </subcellularLocation>
</comment>
<dbReference type="InterPro" id="IPR005151">
    <property type="entry name" value="Tail-specific_protease"/>
</dbReference>
<dbReference type="EC" id="3.4.21.-" evidence="7"/>
<evidence type="ECO:0000256" key="10">
    <source>
        <dbReference type="SAM" id="MobiDB-lite"/>
    </source>
</evidence>
<evidence type="ECO:0000256" key="9">
    <source>
        <dbReference type="PIRSR" id="PIRSR036421-3"/>
    </source>
</evidence>
<keyword evidence="3 7" id="KW-0963">Cytoplasm</keyword>
<evidence type="ECO:0000256" key="8">
    <source>
        <dbReference type="PIRSR" id="PIRSR036421-1"/>
    </source>
</evidence>
<keyword evidence="4 7" id="KW-0645">Protease</keyword>
<evidence type="ECO:0000256" key="3">
    <source>
        <dbReference type="ARBA" id="ARBA00022490"/>
    </source>
</evidence>
<dbReference type="InterPro" id="IPR036034">
    <property type="entry name" value="PDZ_sf"/>
</dbReference>
<dbReference type="Gene3D" id="2.120.10.30">
    <property type="entry name" value="TolB, C-terminal domain"/>
    <property type="match status" value="1"/>
</dbReference>
<feature type="domain" description="Tail specific protease" evidence="12">
    <location>
        <begin position="835"/>
        <end position="1029"/>
    </location>
</feature>
<dbReference type="GO" id="GO:0008236">
    <property type="term" value="F:serine-type peptidase activity"/>
    <property type="evidence" value="ECO:0007669"/>
    <property type="project" value="UniProtKB-UniRule"/>
</dbReference>
<evidence type="ECO:0000259" key="12">
    <source>
        <dbReference type="SMART" id="SM00245"/>
    </source>
</evidence>
<evidence type="ECO:0000256" key="7">
    <source>
        <dbReference type="PIRNR" id="PIRNR036421"/>
    </source>
</evidence>
<feature type="active site" description="Charge relay system" evidence="8">
    <location>
        <position position="1018"/>
    </location>
</feature>
<dbReference type="Pfam" id="PF03572">
    <property type="entry name" value="Peptidase_S41"/>
    <property type="match status" value="1"/>
</dbReference>
<reference evidence="13 14" key="1">
    <citation type="submission" date="2016-10" db="EMBL/GenBank/DDBJ databases">
        <authorList>
            <person name="de Groot N.N."/>
        </authorList>
    </citation>
    <scope>NUCLEOTIDE SEQUENCE [LARGE SCALE GENOMIC DNA]</scope>
    <source>
        <strain evidence="13 14">DSM 25186</strain>
    </source>
</reference>
<dbReference type="SUPFAM" id="SSF52096">
    <property type="entry name" value="ClpP/crotonase"/>
    <property type="match status" value="1"/>
</dbReference>
<evidence type="ECO:0000256" key="6">
    <source>
        <dbReference type="ARBA" id="ARBA00022825"/>
    </source>
</evidence>
<dbReference type="Gene3D" id="3.90.226.10">
    <property type="entry name" value="2-enoyl-CoA Hydratase, Chain A, domain 1"/>
    <property type="match status" value="1"/>
</dbReference>
<dbReference type="SUPFAM" id="SSF82171">
    <property type="entry name" value="DPP6 N-terminal domain-like"/>
    <property type="match status" value="1"/>
</dbReference>
<dbReference type="Gene3D" id="2.120.10.60">
    <property type="entry name" value="Tricorn protease N-terminal domain"/>
    <property type="match status" value="2"/>
</dbReference>
<feature type="signal peptide" evidence="11">
    <location>
        <begin position="1"/>
        <end position="16"/>
    </location>
</feature>
<keyword evidence="14" id="KW-1185">Reference proteome</keyword>